<protein>
    <submittedName>
        <fullName evidence="1">Uncharacterized protein</fullName>
    </submittedName>
</protein>
<keyword evidence="2" id="KW-1185">Reference proteome</keyword>
<reference evidence="1" key="2">
    <citation type="submission" date="2021-01" db="UniProtKB">
        <authorList>
            <consortium name="EnsemblPlants"/>
        </authorList>
    </citation>
    <scope>IDENTIFICATION</scope>
</reference>
<evidence type="ECO:0000313" key="2">
    <source>
        <dbReference type="Proteomes" id="UP000594261"/>
    </source>
</evidence>
<organism evidence="1 2">
    <name type="scientific">Quercus lobata</name>
    <name type="common">Valley oak</name>
    <dbReference type="NCBI Taxonomy" id="97700"/>
    <lineage>
        <taxon>Eukaryota</taxon>
        <taxon>Viridiplantae</taxon>
        <taxon>Streptophyta</taxon>
        <taxon>Embryophyta</taxon>
        <taxon>Tracheophyta</taxon>
        <taxon>Spermatophyta</taxon>
        <taxon>Magnoliopsida</taxon>
        <taxon>eudicotyledons</taxon>
        <taxon>Gunneridae</taxon>
        <taxon>Pentapetalae</taxon>
        <taxon>rosids</taxon>
        <taxon>fabids</taxon>
        <taxon>Fagales</taxon>
        <taxon>Fagaceae</taxon>
        <taxon>Quercus</taxon>
    </lineage>
</organism>
<proteinExistence type="predicted"/>
<dbReference type="EMBL" id="LRBV02000001">
    <property type="status" value="NOT_ANNOTATED_CDS"/>
    <property type="molecule type" value="Genomic_DNA"/>
</dbReference>
<evidence type="ECO:0000313" key="1">
    <source>
        <dbReference type="EnsemblPlants" id="QL01p038506:mrna:CDS:1"/>
    </source>
</evidence>
<accession>A0A7N2KQ60</accession>
<dbReference type="InParanoid" id="A0A7N2KQ60"/>
<name>A0A7N2KQ60_QUELO</name>
<sequence length="105" mass="12460">MIQPVFLARTNQGEDVIHALWFYPSLSQIWDVDPQWQFRQGSSHSDFAQLLSTVLESRCDIELFAMLTWTMWFRHNKASFSSPNFPLDQVLQRAMVFKIFRQPNH</sequence>
<dbReference type="EnsemblPlants" id="QL01p038506:mrna">
    <property type="protein sequence ID" value="QL01p038506:mrna:CDS:1"/>
    <property type="gene ID" value="QL01p038506"/>
</dbReference>
<reference evidence="1 2" key="1">
    <citation type="journal article" date="2016" name="G3 (Bethesda)">
        <title>First Draft Assembly and Annotation of the Genome of a California Endemic Oak Quercus lobata Nee (Fagaceae).</title>
        <authorList>
            <person name="Sork V.L."/>
            <person name="Fitz-Gibbon S.T."/>
            <person name="Puiu D."/>
            <person name="Crepeau M."/>
            <person name="Gugger P.F."/>
            <person name="Sherman R."/>
            <person name="Stevens K."/>
            <person name="Langley C.H."/>
            <person name="Pellegrini M."/>
            <person name="Salzberg S.L."/>
        </authorList>
    </citation>
    <scope>NUCLEOTIDE SEQUENCE [LARGE SCALE GENOMIC DNA]</scope>
    <source>
        <strain evidence="1 2">cv. SW786</strain>
    </source>
</reference>
<dbReference type="AlphaFoldDB" id="A0A7N2KQ60"/>
<dbReference type="Gramene" id="QL01p038506:mrna">
    <property type="protein sequence ID" value="QL01p038506:mrna:CDS:1"/>
    <property type="gene ID" value="QL01p038506"/>
</dbReference>
<dbReference type="Proteomes" id="UP000594261">
    <property type="component" value="Chromosome 1"/>
</dbReference>